<dbReference type="GO" id="GO:0003677">
    <property type="term" value="F:DNA binding"/>
    <property type="evidence" value="ECO:0007669"/>
    <property type="project" value="UniProtKB-KW"/>
</dbReference>
<protein>
    <submittedName>
        <fullName evidence="5">HxlR family transcriptional regulator</fullName>
    </submittedName>
</protein>
<dbReference type="AlphaFoldDB" id="A0A164MBZ5"/>
<keyword evidence="2" id="KW-0238">DNA-binding</keyword>
<sequence>MPPVDDDARAALNPVAATFDLLGDRLTLTILRHAFADHARRFGQWSAHTGAPPAVLSARLTALVDAGVLTRTPQSGTGERFEYRLTELGLATWEILVCVWAWQREWTTEGALLPELVHPGCGHRGPPTLGCRGCGRTVTTRDTAVELAPDTLWRLTSGRRRSPTPARSGGGFGEIMEAIGDRWSAVVTGLALAGVRRFGEFRAALHISPTTLTERLSRLCAAGILYRADGPGREYRLTPRGRALFGVFAFLLAWAERAHPDGPESGLRIRHRDCGAALTPALRCRGCDTTLERTAVRFEAISRLPTAEPGRRPSA</sequence>
<dbReference type="EMBL" id="LWGR01000007">
    <property type="protein sequence ID" value="KZM73225.1"/>
    <property type="molecule type" value="Genomic_DNA"/>
</dbReference>
<dbReference type="STRING" id="455432.AWN90_31600"/>
<comment type="caution">
    <text evidence="5">The sequence shown here is derived from an EMBL/GenBank/DDBJ whole genome shotgun (WGS) entry which is preliminary data.</text>
</comment>
<evidence type="ECO:0000256" key="3">
    <source>
        <dbReference type="ARBA" id="ARBA00023163"/>
    </source>
</evidence>
<dbReference type="PROSITE" id="PS51118">
    <property type="entry name" value="HTH_HXLR"/>
    <property type="match status" value="2"/>
</dbReference>
<reference evidence="5 6" key="1">
    <citation type="submission" date="2016-04" db="EMBL/GenBank/DDBJ databases">
        <authorList>
            <person name="Evans L.H."/>
            <person name="Alamgir A."/>
            <person name="Owens N."/>
            <person name="Weber N.D."/>
            <person name="Virtaneva K."/>
            <person name="Barbian K."/>
            <person name="Babar A."/>
            <person name="Rosenke K."/>
        </authorList>
    </citation>
    <scope>NUCLEOTIDE SEQUENCE [LARGE SCALE GENOMIC DNA]</scope>
    <source>
        <strain evidence="5 6">IFM 0406</strain>
    </source>
</reference>
<dbReference type="PANTHER" id="PTHR33204:SF18">
    <property type="entry name" value="TRANSCRIPTIONAL REGULATORY PROTEIN"/>
    <property type="match status" value="1"/>
</dbReference>
<evidence type="ECO:0000256" key="2">
    <source>
        <dbReference type="ARBA" id="ARBA00023125"/>
    </source>
</evidence>
<dbReference type="Pfam" id="PF01638">
    <property type="entry name" value="HxlR"/>
    <property type="match status" value="2"/>
</dbReference>
<dbReference type="InterPro" id="IPR036388">
    <property type="entry name" value="WH-like_DNA-bd_sf"/>
</dbReference>
<keyword evidence="6" id="KW-1185">Reference proteome</keyword>
<dbReference type="PANTHER" id="PTHR33204">
    <property type="entry name" value="TRANSCRIPTIONAL REGULATOR, MARR FAMILY"/>
    <property type="match status" value="1"/>
</dbReference>
<dbReference type="Proteomes" id="UP000076512">
    <property type="component" value="Unassembled WGS sequence"/>
</dbReference>
<dbReference type="RefSeq" id="WP_067590154.1">
    <property type="nucleotide sequence ID" value="NZ_JABMCZ010000004.1"/>
</dbReference>
<dbReference type="InterPro" id="IPR036390">
    <property type="entry name" value="WH_DNA-bd_sf"/>
</dbReference>
<evidence type="ECO:0000313" key="6">
    <source>
        <dbReference type="Proteomes" id="UP000076512"/>
    </source>
</evidence>
<name>A0A164MBZ5_9NOCA</name>
<keyword evidence="3" id="KW-0804">Transcription</keyword>
<dbReference type="OrthoDB" id="5183359at2"/>
<feature type="domain" description="HTH hxlR-type" evidence="4">
    <location>
        <begin position="164"/>
        <end position="263"/>
    </location>
</feature>
<evidence type="ECO:0000313" key="5">
    <source>
        <dbReference type="EMBL" id="KZM73225.1"/>
    </source>
</evidence>
<dbReference type="Gene3D" id="1.10.10.10">
    <property type="entry name" value="Winged helix-like DNA-binding domain superfamily/Winged helix DNA-binding domain"/>
    <property type="match status" value="2"/>
</dbReference>
<dbReference type="InterPro" id="IPR002577">
    <property type="entry name" value="HTH_HxlR"/>
</dbReference>
<organism evidence="5 6">
    <name type="scientific">Nocardia terpenica</name>
    <dbReference type="NCBI Taxonomy" id="455432"/>
    <lineage>
        <taxon>Bacteria</taxon>
        <taxon>Bacillati</taxon>
        <taxon>Actinomycetota</taxon>
        <taxon>Actinomycetes</taxon>
        <taxon>Mycobacteriales</taxon>
        <taxon>Nocardiaceae</taxon>
        <taxon>Nocardia</taxon>
    </lineage>
</organism>
<keyword evidence="1" id="KW-0805">Transcription regulation</keyword>
<accession>A0A164MBZ5</accession>
<evidence type="ECO:0000256" key="1">
    <source>
        <dbReference type="ARBA" id="ARBA00023015"/>
    </source>
</evidence>
<proteinExistence type="predicted"/>
<gene>
    <name evidence="5" type="ORF">AWN90_31600</name>
</gene>
<feature type="domain" description="HTH hxlR-type" evidence="4">
    <location>
        <begin position="13"/>
        <end position="111"/>
    </location>
</feature>
<dbReference type="SUPFAM" id="SSF46785">
    <property type="entry name" value="Winged helix' DNA-binding domain"/>
    <property type="match status" value="2"/>
</dbReference>
<evidence type="ECO:0000259" key="4">
    <source>
        <dbReference type="PROSITE" id="PS51118"/>
    </source>
</evidence>